<proteinExistence type="predicted"/>
<sequence>MRDLVDLENNAYKFWPTELAEQEKNSSIIPKLIETQDKFISLLNISDASPIAWKETLNSTSSLSANLFLKHLVVLSDIGQARHATSRNSGTPVTLIRSPTQRMGYALERSQVRNDYYAQKPLRHSSNGWTVIRNGRNFLRRYRALRISELPCRLSGTKNHHFASAPFP</sequence>
<feature type="domain" description="BanI/HgiCI N-terminal" evidence="1">
    <location>
        <begin position="14"/>
        <end position="79"/>
    </location>
</feature>
<organism evidence="2 3">
    <name type="scientific">Candidatus Methanofishera endochildressiae</name>
    <dbReference type="NCBI Taxonomy" id="2738884"/>
    <lineage>
        <taxon>Bacteria</taxon>
        <taxon>Pseudomonadati</taxon>
        <taxon>Pseudomonadota</taxon>
        <taxon>Gammaproteobacteria</taxon>
        <taxon>Candidatus Methanofishera</taxon>
    </lineage>
</organism>
<gene>
    <name evidence="2" type="ORF">H0A75_03240</name>
</gene>
<evidence type="ECO:0000313" key="3">
    <source>
        <dbReference type="Proteomes" id="UP000537890"/>
    </source>
</evidence>
<evidence type="ECO:0000313" key="2">
    <source>
        <dbReference type="EMBL" id="NYT46789.1"/>
    </source>
</evidence>
<comment type="caution">
    <text evidence="2">The sequence shown here is derived from an EMBL/GenBank/DDBJ whole genome shotgun (WGS) entry which is preliminary data.</text>
</comment>
<protein>
    <recommendedName>
        <fullName evidence="1">BanI/HgiCI N-terminal domain-containing protein</fullName>
    </recommendedName>
</protein>
<dbReference type="AlphaFoldDB" id="A0A7Z0MNF9"/>
<dbReference type="EMBL" id="JACCHS010000040">
    <property type="protein sequence ID" value="NYT46789.1"/>
    <property type="molecule type" value="Genomic_DNA"/>
</dbReference>
<evidence type="ECO:0000259" key="1">
    <source>
        <dbReference type="Pfam" id="PF24447"/>
    </source>
</evidence>
<dbReference type="Pfam" id="PF24447">
    <property type="entry name" value="RE_BanI"/>
    <property type="match status" value="1"/>
</dbReference>
<dbReference type="InterPro" id="IPR058974">
    <property type="entry name" value="RE_BanI/HgiCI_N"/>
</dbReference>
<accession>A0A7Z0MNF9</accession>
<reference evidence="2 3" key="1">
    <citation type="submission" date="2020-05" db="EMBL/GenBank/DDBJ databases">
        <title>Horizontal transmission and recombination maintain forever young bacterial symbiont genomes.</title>
        <authorList>
            <person name="Russell S.L."/>
            <person name="Pepper-Tunick E."/>
            <person name="Svedberg J."/>
            <person name="Byrne A."/>
            <person name="Ruelas Castillo J."/>
            <person name="Vollmers C."/>
            <person name="Beinart R.A."/>
            <person name="Corbett-Detig R."/>
        </authorList>
    </citation>
    <scope>NUCLEOTIDE SEQUENCE [LARGE SCALE GENOMIC DNA]</scope>
    <source>
        <strain evidence="2">4727-3</strain>
    </source>
</reference>
<dbReference type="Proteomes" id="UP000537890">
    <property type="component" value="Unassembled WGS sequence"/>
</dbReference>
<name>A0A7Z0MNF9_9GAMM</name>